<sequence>MAEAHTNNHDYHLVEPSPWPFLASVGAFIMALGAIGFMKLGQGEEFVLFGLDLTGWGLFAVGLLIVLYVMYAWWRDTIREAHEGHHTRVVSLHLRYGMLLFIASEVMFFVAWFWAYFDASLFSHEVINYARFEATGGVWPPEGIATFDPWHLPLLNTLILLTSGTTVTWAHHALLHDDREGLKWGLVLTVILGVIFSICQAYEYSHAAFDFGGNIYGATFYMATGFHGFHVIVGTIFLAVCLFRALAGHFTKEQHFGFEAAAWYWHFVDVVWLFLFVAIYVWGAGTPAH</sequence>
<evidence type="ECO:0000256" key="6">
    <source>
        <dbReference type="ARBA" id="ARBA00022989"/>
    </source>
</evidence>
<dbReference type="SUPFAM" id="SSF81452">
    <property type="entry name" value="Cytochrome c oxidase subunit III-like"/>
    <property type="match status" value="1"/>
</dbReference>
<evidence type="ECO:0000256" key="10">
    <source>
        <dbReference type="RuleBase" id="RU003376"/>
    </source>
</evidence>
<accession>A0ABU8THX6</accession>
<dbReference type="CDD" id="cd01665">
    <property type="entry name" value="Cyt_c_Oxidase_III"/>
    <property type="match status" value="1"/>
</dbReference>
<evidence type="ECO:0000256" key="11">
    <source>
        <dbReference type="SAM" id="Phobius"/>
    </source>
</evidence>
<evidence type="ECO:0000256" key="5">
    <source>
        <dbReference type="ARBA" id="ARBA00022967"/>
    </source>
</evidence>
<dbReference type="PANTHER" id="PTHR11403">
    <property type="entry name" value="CYTOCHROME C OXIDASE SUBUNIT III"/>
    <property type="match status" value="1"/>
</dbReference>
<feature type="transmembrane region" description="Helical" evidence="11">
    <location>
        <begin position="215"/>
        <end position="243"/>
    </location>
</feature>
<dbReference type="InterPro" id="IPR000298">
    <property type="entry name" value="Cyt_c_oxidase-like_su3"/>
</dbReference>
<dbReference type="EMBL" id="JBAKIA010000002">
    <property type="protein sequence ID" value="MEJ8473517.1"/>
    <property type="molecule type" value="Genomic_DNA"/>
</dbReference>
<comment type="subcellular location">
    <subcellularLocation>
        <location evidence="10">Cell membrane</location>
        <topology evidence="10">Multi-pass membrane protein</topology>
    </subcellularLocation>
    <subcellularLocation>
        <location evidence="1">Membrane</location>
        <topology evidence="1">Multi-pass membrane protein</topology>
    </subcellularLocation>
</comment>
<keyword evidence="5" id="KW-1278">Translocase</keyword>
<dbReference type="Gene3D" id="1.20.120.80">
    <property type="entry name" value="Cytochrome c oxidase, subunit III, four-helix bundle"/>
    <property type="match status" value="1"/>
</dbReference>
<protein>
    <recommendedName>
        <fullName evidence="3">cytochrome-c oxidase</fullName>
        <ecNumber evidence="3">7.1.1.9</ecNumber>
    </recommendedName>
    <alternativeName>
        <fullName evidence="8">Cytochrome aa3 subunit 3</fullName>
    </alternativeName>
    <alternativeName>
        <fullName evidence="9">Cytochrome c oxidase polypeptide III</fullName>
    </alternativeName>
</protein>
<dbReference type="InterPro" id="IPR013833">
    <property type="entry name" value="Cyt_c_oxidase_su3_a-hlx"/>
</dbReference>
<feature type="domain" description="Heme-copper oxidase subunit III family profile" evidence="12">
    <location>
        <begin position="7"/>
        <end position="284"/>
    </location>
</feature>
<comment type="similarity">
    <text evidence="2 10">Belongs to the cytochrome c oxidase subunit 3 family.</text>
</comment>
<keyword evidence="6 11" id="KW-1133">Transmembrane helix</keyword>
<evidence type="ECO:0000256" key="3">
    <source>
        <dbReference type="ARBA" id="ARBA00012949"/>
    </source>
</evidence>
<reference evidence="13 14" key="1">
    <citation type="submission" date="2024-02" db="EMBL/GenBank/DDBJ databases">
        <title>Roseibium algae sp. nov., isolated from marine alga (Grateloupia sp.), showing potential in myo-inositol conversion.</title>
        <authorList>
            <person name="Wang Y."/>
        </authorList>
    </citation>
    <scope>NUCLEOTIDE SEQUENCE [LARGE SCALE GENOMIC DNA]</scope>
    <source>
        <strain evidence="13 14">H3510</strain>
    </source>
</reference>
<keyword evidence="14" id="KW-1185">Reference proteome</keyword>
<feature type="transmembrane region" description="Helical" evidence="11">
    <location>
        <begin position="263"/>
        <end position="283"/>
    </location>
</feature>
<dbReference type="EC" id="7.1.1.9" evidence="3"/>
<evidence type="ECO:0000256" key="9">
    <source>
        <dbReference type="ARBA" id="ARBA00031625"/>
    </source>
</evidence>
<evidence type="ECO:0000256" key="7">
    <source>
        <dbReference type="ARBA" id="ARBA00023136"/>
    </source>
</evidence>
<keyword evidence="7 11" id="KW-0472">Membrane</keyword>
<dbReference type="InterPro" id="IPR035973">
    <property type="entry name" value="Cyt_c_oxidase_su3-like_sf"/>
</dbReference>
<comment type="caution">
    <text evidence="13">The sequence shown here is derived from an EMBL/GenBank/DDBJ whole genome shotgun (WGS) entry which is preliminary data.</text>
</comment>
<feature type="transmembrane region" description="Helical" evidence="11">
    <location>
        <begin position="182"/>
        <end position="203"/>
    </location>
</feature>
<proteinExistence type="inferred from homology"/>
<evidence type="ECO:0000256" key="2">
    <source>
        <dbReference type="ARBA" id="ARBA00010581"/>
    </source>
</evidence>
<dbReference type="PANTHER" id="PTHR11403:SF7">
    <property type="entry name" value="CYTOCHROME C OXIDASE SUBUNIT 3"/>
    <property type="match status" value="1"/>
</dbReference>
<evidence type="ECO:0000256" key="8">
    <source>
        <dbReference type="ARBA" id="ARBA00031400"/>
    </source>
</evidence>
<gene>
    <name evidence="13" type="ORF">V6575_05415</name>
</gene>
<dbReference type="InterPro" id="IPR024791">
    <property type="entry name" value="Cyt_c/ubiquinol_Oxase_su3"/>
</dbReference>
<feature type="transmembrane region" description="Helical" evidence="11">
    <location>
        <begin position="21"/>
        <end position="41"/>
    </location>
</feature>
<evidence type="ECO:0000256" key="4">
    <source>
        <dbReference type="ARBA" id="ARBA00022692"/>
    </source>
</evidence>
<dbReference type="Gene3D" id="1.10.287.70">
    <property type="match status" value="1"/>
</dbReference>
<evidence type="ECO:0000313" key="13">
    <source>
        <dbReference type="EMBL" id="MEJ8473517.1"/>
    </source>
</evidence>
<feature type="transmembrane region" description="Helical" evidence="11">
    <location>
        <begin position="94"/>
        <end position="115"/>
    </location>
</feature>
<evidence type="ECO:0000259" key="12">
    <source>
        <dbReference type="PROSITE" id="PS50253"/>
    </source>
</evidence>
<dbReference type="Pfam" id="PF00510">
    <property type="entry name" value="COX3"/>
    <property type="match status" value="1"/>
</dbReference>
<dbReference type="InterPro" id="IPR033945">
    <property type="entry name" value="Cyt_c_oxase_su3_dom"/>
</dbReference>
<feature type="transmembrane region" description="Helical" evidence="11">
    <location>
        <begin position="53"/>
        <end position="74"/>
    </location>
</feature>
<organism evidence="13 14">
    <name type="scientific">Roseibium algae</name>
    <dbReference type="NCBI Taxonomy" id="3123038"/>
    <lineage>
        <taxon>Bacteria</taxon>
        <taxon>Pseudomonadati</taxon>
        <taxon>Pseudomonadota</taxon>
        <taxon>Alphaproteobacteria</taxon>
        <taxon>Hyphomicrobiales</taxon>
        <taxon>Stappiaceae</taxon>
        <taxon>Roseibium</taxon>
    </lineage>
</organism>
<keyword evidence="4 10" id="KW-0812">Transmembrane</keyword>
<evidence type="ECO:0000256" key="1">
    <source>
        <dbReference type="ARBA" id="ARBA00004141"/>
    </source>
</evidence>
<name>A0ABU8THX6_9HYPH</name>
<evidence type="ECO:0000313" key="14">
    <source>
        <dbReference type="Proteomes" id="UP001385499"/>
    </source>
</evidence>
<dbReference type="RefSeq" id="WP_340273112.1">
    <property type="nucleotide sequence ID" value="NZ_JBAKIA010000002.1"/>
</dbReference>
<dbReference type="Proteomes" id="UP001385499">
    <property type="component" value="Unassembled WGS sequence"/>
</dbReference>
<feature type="transmembrane region" description="Helical" evidence="11">
    <location>
        <begin position="150"/>
        <end position="170"/>
    </location>
</feature>
<dbReference type="PROSITE" id="PS50253">
    <property type="entry name" value="COX3"/>
    <property type="match status" value="1"/>
</dbReference>